<dbReference type="InterPro" id="IPR050446">
    <property type="entry name" value="FAD-oxidoreductase/Apoptosis"/>
</dbReference>
<dbReference type="AlphaFoldDB" id="A0A1H1PYA8"/>
<keyword evidence="4" id="KW-0560">Oxidoreductase</keyword>
<dbReference type="OrthoDB" id="1145at2"/>
<organism evidence="7 8">
    <name type="scientific">Brevibacterium sandarakinum</name>
    <dbReference type="NCBI Taxonomy" id="629680"/>
    <lineage>
        <taxon>Bacteria</taxon>
        <taxon>Bacillati</taxon>
        <taxon>Actinomycetota</taxon>
        <taxon>Actinomycetes</taxon>
        <taxon>Micrococcales</taxon>
        <taxon>Brevibacteriaceae</taxon>
        <taxon>Brevibacterium</taxon>
    </lineage>
</organism>
<evidence type="ECO:0000313" key="7">
    <source>
        <dbReference type="EMBL" id="SDS16178.1"/>
    </source>
</evidence>
<feature type="domain" description="FAD/NAD(P)-binding" evidence="5">
    <location>
        <begin position="5"/>
        <end position="301"/>
    </location>
</feature>
<dbReference type="SUPFAM" id="SSF51905">
    <property type="entry name" value="FAD/NAD(P)-binding domain"/>
    <property type="match status" value="2"/>
</dbReference>
<dbReference type="PANTHER" id="PTHR43557">
    <property type="entry name" value="APOPTOSIS-INDUCING FACTOR 1"/>
    <property type="match status" value="1"/>
</dbReference>
<dbReference type="STRING" id="629680.SAMN04489751_1371"/>
<dbReference type="Pfam" id="PF14759">
    <property type="entry name" value="Reductase_C"/>
    <property type="match status" value="1"/>
</dbReference>
<accession>A0A1H1PYA8</accession>
<dbReference type="Gene3D" id="3.30.390.30">
    <property type="match status" value="1"/>
</dbReference>
<evidence type="ECO:0000256" key="1">
    <source>
        <dbReference type="ARBA" id="ARBA00001974"/>
    </source>
</evidence>
<evidence type="ECO:0000256" key="3">
    <source>
        <dbReference type="ARBA" id="ARBA00022827"/>
    </source>
</evidence>
<comment type="cofactor">
    <cofactor evidence="1">
        <name>FAD</name>
        <dbReference type="ChEBI" id="CHEBI:57692"/>
    </cofactor>
</comment>
<keyword evidence="3" id="KW-0274">FAD</keyword>
<dbReference type="PRINTS" id="PR00411">
    <property type="entry name" value="PNDRDTASEI"/>
</dbReference>
<dbReference type="Gene3D" id="3.50.50.60">
    <property type="entry name" value="FAD/NAD(P)-binding domain"/>
    <property type="match status" value="2"/>
</dbReference>
<dbReference type="InterPro" id="IPR028202">
    <property type="entry name" value="Reductase_C"/>
</dbReference>
<proteinExistence type="predicted"/>
<sequence>MTERHVVIVGTGAAGISVLENLRRCGFTGSVTMVGDEETTPYDRPPLSKRFLTGEWEPERLHLRSAEALAELAATWLLGRRASSLDAQARRVFLDDGSAVSYDELVVCTGVRSRRLPLSDQVDGAHVLRTVNDALSLRDGLDDRSELLIVGGGFLGAETAAVASSLGTRVTLLSSTVIPLAAALGEDVAGLLADRHRSNGVHLEQGRAQGVTVSPEGTASGITLDDGRHLPAEKILMSVGSHPNVEWLETSGIPISDGIACDEHGGVVPGVWAAGDVAAWWRPEADRHVRLEHRTNATEHGMNVARAILDQPALPPSVPYVWSDQYDLKIQIHGLTAGADSFEVIEGDVADGRFTAVYGRQGRICAALGVNMMRPLRTLRPHVAEQTPWTELDRLKPALSLS</sequence>
<dbReference type="Proteomes" id="UP000199700">
    <property type="component" value="Chromosome"/>
</dbReference>
<evidence type="ECO:0000313" key="8">
    <source>
        <dbReference type="Proteomes" id="UP000199700"/>
    </source>
</evidence>
<evidence type="ECO:0000259" key="5">
    <source>
        <dbReference type="Pfam" id="PF07992"/>
    </source>
</evidence>
<dbReference type="EMBL" id="LT629739">
    <property type="protein sequence ID" value="SDS16178.1"/>
    <property type="molecule type" value="Genomic_DNA"/>
</dbReference>
<protein>
    <submittedName>
        <fullName evidence="7">3-phenylpropionate/trans-cinnamate dioxygenase ferredoxin reductase subunit</fullName>
    </submittedName>
</protein>
<dbReference type="RefSeq" id="WP_092104274.1">
    <property type="nucleotide sequence ID" value="NZ_LT629739.1"/>
</dbReference>
<dbReference type="SUPFAM" id="SSF55424">
    <property type="entry name" value="FAD/NAD-linked reductases, dimerisation (C-terminal) domain"/>
    <property type="match status" value="1"/>
</dbReference>
<keyword evidence="8" id="KW-1185">Reference proteome</keyword>
<dbReference type="PRINTS" id="PR00368">
    <property type="entry name" value="FADPNR"/>
</dbReference>
<evidence type="ECO:0000256" key="4">
    <source>
        <dbReference type="ARBA" id="ARBA00023002"/>
    </source>
</evidence>
<reference evidence="7" key="1">
    <citation type="submission" date="2016-10" db="EMBL/GenBank/DDBJ databases">
        <authorList>
            <person name="Varghese N."/>
            <person name="Submissions S."/>
        </authorList>
    </citation>
    <scope>NUCLEOTIDE SEQUENCE [LARGE SCALE GENOMIC DNA]</scope>
    <source>
        <strain evidence="7">DSM 22082</strain>
    </source>
</reference>
<dbReference type="GO" id="GO:0051213">
    <property type="term" value="F:dioxygenase activity"/>
    <property type="evidence" value="ECO:0007669"/>
    <property type="project" value="UniProtKB-KW"/>
</dbReference>
<evidence type="ECO:0000259" key="6">
    <source>
        <dbReference type="Pfam" id="PF14759"/>
    </source>
</evidence>
<dbReference type="InterPro" id="IPR016156">
    <property type="entry name" value="FAD/NAD-linked_Rdtase_dimer_sf"/>
</dbReference>
<dbReference type="GO" id="GO:0005737">
    <property type="term" value="C:cytoplasm"/>
    <property type="evidence" value="ECO:0007669"/>
    <property type="project" value="TreeGrafter"/>
</dbReference>
<dbReference type="InterPro" id="IPR036188">
    <property type="entry name" value="FAD/NAD-bd_sf"/>
</dbReference>
<name>A0A1H1PYA8_BRESA</name>
<dbReference type="PANTHER" id="PTHR43557:SF2">
    <property type="entry name" value="RIESKE DOMAIN-CONTAINING PROTEIN-RELATED"/>
    <property type="match status" value="1"/>
</dbReference>
<feature type="domain" description="Reductase C-terminal" evidence="6">
    <location>
        <begin position="320"/>
        <end position="391"/>
    </location>
</feature>
<gene>
    <name evidence="7" type="ORF">SAMN04489751_1371</name>
</gene>
<evidence type="ECO:0000256" key="2">
    <source>
        <dbReference type="ARBA" id="ARBA00022630"/>
    </source>
</evidence>
<dbReference type="InterPro" id="IPR023753">
    <property type="entry name" value="FAD/NAD-binding_dom"/>
</dbReference>
<dbReference type="GO" id="GO:0016651">
    <property type="term" value="F:oxidoreductase activity, acting on NAD(P)H"/>
    <property type="evidence" value="ECO:0007669"/>
    <property type="project" value="TreeGrafter"/>
</dbReference>
<keyword evidence="7" id="KW-0223">Dioxygenase</keyword>
<dbReference type="Pfam" id="PF07992">
    <property type="entry name" value="Pyr_redox_2"/>
    <property type="match status" value="1"/>
</dbReference>
<keyword evidence="2" id="KW-0285">Flavoprotein</keyword>